<accession>A0ACD3ANL6</accession>
<gene>
    <name evidence="1" type="ORF">BDN72DRAFT_112218</name>
</gene>
<sequence>MLSLAPGSTCDVCLETFGQENKAPCSIPCGHVFCVGCLHHIGRPSCPLCRVPFTQQSVTKLHVDVESERSSSSPRSQPLSTSDQEARKLQEAITSITNEGTTEARLRQLIAECKTFLAGQPRHMYSDFRASYRMLAYLCEVKSMLRAQEQSVEDLNKEISQMTTEKGDLERAISEMESSRKEERESAATMERSLRDHATRAHAAYQTMVDCYNVVVSECFRLREDVQRLQYPKATVLPDSPPYSTGSPSNGSPTFVSKLATGLDRKGLKDAALADPNSLLISPLPQFTGGLGLTTENFSTLPDVEEEEESGDGTLGKGGPPMEEPCNAAGHPFSCHCVRFSVFSPDVSRASPAVRSPSPGPVVAGATEASVLCSSAPQSGISLSVPKDSSRQSRSRSHSYTRSESPSKIQDASSPGPSSRTNSPRHKSKKSSGKSSQHPPSPDGGASGSARQNSPPSQDPEVLRSRLHNILNTPMSISLPNFPVDHFPPTFTAREHKHTQREDIQVLPPPSSSMSSPSRPPSRSGPSPVNRSSPPQPAQQSVDCHSLSSDLAPPQPSSTPNPPTRVSSASAAAQAIANAQKAERERQRALDKEQRRQDKESRRAERDRLKAESSKNAAPLASSMPSYHHQPSLAPPTATMHPASSLWSTNMVGGGSSTTSLARSGSTHVRPGSTAPVHRGGEGISNLASAVPAHQLHSHQRYGPGPKGHVGPPSMMTSTSSARLYA</sequence>
<dbReference type="EMBL" id="ML208382">
    <property type="protein sequence ID" value="TFK67212.1"/>
    <property type="molecule type" value="Genomic_DNA"/>
</dbReference>
<evidence type="ECO:0000313" key="1">
    <source>
        <dbReference type="EMBL" id="TFK67212.1"/>
    </source>
</evidence>
<evidence type="ECO:0000313" key="2">
    <source>
        <dbReference type="Proteomes" id="UP000308600"/>
    </source>
</evidence>
<keyword evidence="2" id="KW-1185">Reference proteome</keyword>
<name>A0ACD3ANL6_9AGAR</name>
<protein>
    <submittedName>
        <fullName evidence="1">Uncharacterized protein</fullName>
    </submittedName>
</protein>
<proteinExistence type="predicted"/>
<dbReference type="Proteomes" id="UP000308600">
    <property type="component" value="Unassembled WGS sequence"/>
</dbReference>
<reference evidence="1 2" key="1">
    <citation type="journal article" date="2019" name="Nat. Ecol. Evol.">
        <title>Megaphylogeny resolves global patterns of mushroom evolution.</title>
        <authorList>
            <person name="Varga T."/>
            <person name="Krizsan K."/>
            <person name="Foldi C."/>
            <person name="Dima B."/>
            <person name="Sanchez-Garcia M."/>
            <person name="Sanchez-Ramirez S."/>
            <person name="Szollosi G.J."/>
            <person name="Szarkandi J.G."/>
            <person name="Papp V."/>
            <person name="Albert L."/>
            <person name="Andreopoulos W."/>
            <person name="Angelini C."/>
            <person name="Antonin V."/>
            <person name="Barry K.W."/>
            <person name="Bougher N.L."/>
            <person name="Buchanan P."/>
            <person name="Buyck B."/>
            <person name="Bense V."/>
            <person name="Catcheside P."/>
            <person name="Chovatia M."/>
            <person name="Cooper J."/>
            <person name="Damon W."/>
            <person name="Desjardin D."/>
            <person name="Finy P."/>
            <person name="Geml J."/>
            <person name="Haridas S."/>
            <person name="Hughes K."/>
            <person name="Justo A."/>
            <person name="Karasinski D."/>
            <person name="Kautmanova I."/>
            <person name="Kiss B."/>
            <person name="Kocsube S."/>
            <person name="Kotiranta H."/>
            <person name="LaButti K.M."/>
            <person name="Lechner B.E."/>
            <person name="Liimatainen K."/>
            <person name="Lipzen A."/>
            <person name="Lukacs Z."/>
            <person name="Mihaltcheva S."/>
            <person name="Morgado L.N."/>
            <person name="Niskanen T."/>
            <person name="Noordeloos M.E."/>
            <person name="Ohm R.A."/>
            <person name="Ortiz-Santana B."/>
            <person name="Ovrebo C."/>
            <person name="Racz N."/>
            <person name="Riley R."/>
            <person name="Savchenko A."/>
            <person name="Shiryaev A."/>
            <person name="Soop K."/>
            <person name="Spirin V."/>
            <person name="Szebenyi C."/>
            <person name="Tomsovsky M."/>
            <person name="Tulloss R.E."/>
            <person name="Uehling J."/>
            <person name="Grigoriev I.V."/>
            <person name="Vagvolgyi C."/>
            <person name="Papp T."/>
            <person name="Martin F.M."/>
            <person name="Miettinen O."/>
            <person name="Hibbett D.S."/>
            <person name="Nagy L.G."/>
        </authorList>
    </citation>
    <scope>NUCLEOTIDE SEQUENCE [LARGE SCALE GENOMIC DNA]</scope>
    <source>
        <strain evidence="1 2">NL-1719</strain>
    </source>
</reference>
<organism evidence="1 2">
    <name type="scientific">Pluteus cervinus</name>
    <dbReference type="NCBI Taxonomy" id="181527"/>
    <lineage>
        <taxon>Eukaryota</taxon>
        <taxon>Fungi</taxon>
        <taxon>Dikarya</taxon>
        <taxon>Basidiomycota</taxon>
        <taxon>Agaricomycotina</taxon>
        <taxon>Agaricomycetes</taxon>
        <taxon>Agaricomycetidae</taxon>
        <taxon>Agaricales</taxon>
        <taxon>Pluteineae</taxon>
        <taxon>Pluteaceae</taxon>
        <taxon>Pluteus</taxon>
    </lineage>
</organism>